<dbReference type="Pfam" id="PF21374">
    <property type="entry name" value="WsaF_N"/>
    <property type="match status" value="1"/>
</dbReference>
<dbReference type="STRING" id="608506.COB47_0054"/>
<dbReference type="InterPro" id="IPR048510">
    <property type="entry name" value="WsaF_N"/>
</dbReference>
<dbReference type="Proteomes" id="UP000000347">
    <property type="component" value="Chromosome"/>
</dbReference>
<dbReference type="Gene3D" id="3.40.50.11090">
    <property type="match status" value="1"/>
</dbReference>
<evidence type="ECO:0000313" key="4">
    <source>
        <dbReference type="Proteomes" id="UP000000347"/>
    </source>
</evidence>
<evidence type="ECO:0000313" key="3">
    <source>
        <dbReference type="EMBL" id="ADL41431.1"/>
    </source>
</evidence>
<dbReference type="eggNOG" id="COG0438">
    <property type="taxonomic scope" value="Bacteria"/>
</dbReference>
<reference evidence="3 4" key="1">
    <citation type="journal article" date="2010" name="J. Bacteriol.">
        <title>Complete genome sequence of the cellulolytic thermophile Caldicellulosiruptor obsidiansis OB47T.</title>
        <authorList>
            <person name="Elkins J.G."/>
            <person name="Lochner A."/>
            <person name="Hamilton-Brehm S.D."/>
            <person name="Davenport K.W."/>
            <person name="Podar M."/>
            <person name="Brown S.D."/>
            <person name="Land M.L."/>
            <person name="Hauser L.J."/>
            <person name="Klingeman D.M."/>
            <person name="Raman B."/>
            <person name="Goodwin L.A."/>
            <person name="Tapia R."/>
            <person name="Meincke L.J."/>
            <person name="Detter J.C."/>
            <person name="Bruce D.C."/>
            <person name="Han C.S."/>
            <person name="Palumbo A.V."/>
            <person name="Cottingham R.W."/>
            <person name="Keller M."/>
            <person name="Graham D.E."/>
        </authorList>
    </citation>
    <scope>NUCLEOTIDE SEQUENCE [LARGE SCALE GENOMIC DNA]</scope>
    <source>
        <strain evidence="4">ATCC BAA-2073 / strain OB47</strain>
    </source>
</reference>
<dbReference type="Pfam" id="PF22772">
    <property type="entry name" value="WsaF_C"/>
    <property type="match status" value="1"/>
</dbReference>
<dbReference type="RefSeq" id="WP_013289438.1">
    <property type="nucleotide sequence ID" value="NC_014392.1"/>
</dbReference>
<feature type="domain" description="WsaF N-terminal" evidence="1">
    <location>
        <begin position="137"/>
        <end position="193"/>
    </location>
</feature>
<dbReference type="InterPro" id="IPR055050">
    <property type="entry name" value="WsaF_C"/>
</dbReference>
<dbReference type="KEGG" id="cob:COB47_0054"/>
<dbReference type="Gene3D" id="3.40.50.2000">
    <property type="entry name" value="Glycogen Phosphorylase B"/>
    <property type="match status" value="1"/>
</dbReference>
<dbReference type="AlphaFoldDB" id="D9TGU5"/>
<gene>
    <name evidence="3" type="ordered locus">COB47_0054</name>
</gene>
<name>D9TGU5_CALOO</name>
<dbReference type="HOGENOM" id="CLU_055246_1_0_9"/>
<dbReference type="OrthoDB" id="9797829at2"/>
<evidence type="ECO:0000259" key="2">
    <source>
        <dbReference type="Pfam" id="PF22772"/>
    </source>
</evidence>
<sequence length="401" mass="46980">MKNILRKSVVVLKEEGVKGLLGRVQQKMKNINQPTTYDFYSFITYARKSEWEEKEINENEKLKINWIIPAFNIGSGGHMTIFRMIHYLDKWGYQNYLTIIPPYLIQKKETIRELVDKHFINIGNTIVYLWGEKLPPVDVTFATSWQTAYYVNSIKNTYQKFYFVQDYEPIFYPMSAEYLFAEATYSFKYKYITAGKWLCKILKEKYGVIGDYFELGFDPQIYNIKNIQRSKNTIVFYARRETPRRAYELGILALKLVKEKRPKTEIIFFGSNLRHNPGFSIEDKGVLSSAQLSMLYNYATVGVVFSLTNYSLIPIEMIACGLPVIEVKSECNKLVFEEVPGITLVEPDPFVIAERIIEVIDNPSVFHSKLYKEVDKLEHLTWEKQARKVEKLIYALSKIKY</sequence>
<dbReference type="CAZy" id="GT4">
    <property type="family name" value="Glycosyltransferase Family 4"/>
</dbReference>
<organism evidence="3 4">
    <name type="scientific">Caldicellulosiruptor obsidiansis (strain ATCC BAA-2073 / JCM 16842 / OB47)</name>
    <dbReference type="NCBI Taxonomy" id="608506"/>
    <lineage>
        <taxon>Bacteria</taxon>
        <taxon>Bacillati</taxon>
        <taxon>Bacillota</taxon>
        <taxon>Bacillota incertae sedis</taxon>
        <taxon>Caldicellulosiruptorales</taxon>
        <taxon>Caldicellulosiruptoraceae</taxon>
        <taxon>Caldicellulosiruptor</taxon>
    </lineage>
</organism>
<proteinExistence type="predicted"/>
<protein>
    <submittedName>
        <fullName evidence="3">Glycosyl transferase group 1</fullName>
    </submittedName>
</protein>
<dbReference type="GO" id="GO:0016740">
    <property type="term" value="F:transferase activity"/>
    <property type="evidence" value="ECO:0007669"/>
    <property type="project" value="UniProtKB-KW"/>
</dbReference>
<feature type="domain" description="WsaF C-terminal" evidence="2">
    <location>
        <begin position="233"/>
        <end position="356"/>
    </location>
</feature>
<dbReference type="GO" id="GO:0030247">
    <property type="term" value="F:polysaccharide binding"/>
    <property type="evidence" value="ECO:0007669"/>
    <property type="project" value="InterPro"/>
</dbReference>
<evidence type="ECO:0000259" key="1">
    <source>
        <dbReference type="Pfam" id="PF21374"/>
    </source>
</evidence>
<dbReference type="EMBL" id="CP002164">
    <property type="protein sequence ID" value="ADL41431.1"/>
    <property type="molecule type" value="Genomic_DNA"/>
</dbReference>
<keyword evidence="3" id="KW-0808">Transferase</keyword>
<keyword evidence="4" id="KW-1185">Reference proteome</keyword>
<accession>D9TGU5</accession>
<dbReference type="SUPFAM" id="SSF53756">
    <property type="entry name" value="UDP-Glycosyltransferase/glycogen phosphorylase"/>
    <property type="match status" value="1"/>
</dbReference>